<reference evidence="2 3" key="1">
    <citation type="submission" date="2016-07" db="EMBL/GenBank/DDBJ databases">
        <title>Draft genome sequence of Prauserella muralis DSM 45305, isolated from a mould-covered wall in an indoor environment.</title>
        <authorList>
            <person name="Ruckert C."/>
            <person name="Albersmeier A."/>
            <person name="Jiang C.-L."/>
            <person name="Jiang Y."/>
            <person name="Kalinowski J."/>
            <person name="Schneider O."/>
            <person name="Winkler A."/>
            <person name="Zotchev S.B."/>
        </authorList>
    </citation>
    <scope>NUCLEOTIDE SEQUENCE [LARGE SCALE GENOMIC DNA]</scope>
    <source>
        <strain evidence="2 3">DSM 45305</strain>
        <plasmid evidence="3">ppmurdsm45305</plasmid>
    </source>
</reference>
<dbReference type="Pfam" id="PF23544">
    <property type="entry name" value="AtuA_ferredoxin"/>
    <property type="match status" value="1"/>
</dbReference>
<feature type="domain" description="AtuA-like ferredoxin-fold" evidence="1">
    <location>
        <begin position="4"/>
        <end position="101"/>
    </location>
</feature>
<name>A0A2V4ABM9_9PSEU</name>
<dbReference type="RefSeq" id="WP_112278777.1">
    <property type="nucleotide sequence ID" value="NZ_CM009984.1"/>
</dbReference>
<comment type="caution">
    <text evidence="2">The sequence shown here is derived from an EMBL/GenBank/DDBJ whole genome shotgun (WGS) entry which is preliminary data.</text>
</comment>
<dbReference type="OrthoDB" id="21390at2"/>
<evidence type="ECO:0000313" key="3">
    <source>
        <dbReference type="Proteomes" id="UP000249915"/>
    </source>
</evidence>
<keyword evidence="2" id="KW-0614">Plasmid</keyword>
<organism evidence="2 3">
    <name type="scientific">Prauserella muralis</name>
    <dbReference type="NCBI Taxonomy" id="588067"/>
    <lineage>
        <taxon>Bacteria</taxon>
        <taxon>Bacillati</taxon>
        <taxon>Actinomycetota</taxon>
        <taxon>Actinomycetes</taxon>
        <taxon>Pseudonocardiales</taxon>
        <taxon>Pseudonocardiaceae</taxon>
        <taxon>Prauserella</taxon>
    </lineage>
</organism>
<evidence type="ECO:0000313" key="2">
    <source>
        <dbReference type="EMBL" id="PXY16532.1"/>
    </source>
</evidence>
<geneLocation type="plasmid" evidence="3">
    <name>ppmurdsm45305</name>
</geneLocation>
<proteinExistence type="predicted"/>
<evidence type="ECO:0000259" key="1">
    <source>
        <dbReference type="Pfam" id="PF23544"/>
    </source>
</evidence>
<keyword evidence="3" id="KW-1185">Reference proteome</keyword>
<dbReference type="PANTHER" id="PTHR47708">
    <property type="match status" value="1"/>
</dbReference>
<dbReference type="Proteomes" id="UP000249915">
    <property type="component" value="Plasmid pPmurDSM45305"/>
</dbReference>
<dbReference type="AlphaFoldDB" id="A0A2V4ABM9"/>
<accession>A0A2V4ABM9</accession>
<protein>
    <recommendedName>
        <fullName evidence="1">AtuA-like ferredoxin-fold domain-containing protein</fullName>
    </recommendedName>
</protein>
<dbReference type="PANTHER" id="PTHR47708:SF2">
    <property type="entry name" value="SI:CH73-132F6.5"/>
    <property type="match status" value="1"/>
</dbReference>
<gene>
    <name evidence="2" type="ORF">BAY60_35610</name>
</gene>
<sequence length="112" mass="12136">MMTTLNELAYTRSGDKGDISNIGIMAFGPAEYEALRTWVTPERLRSFFAGVVLGPIEVYELPRIQSLQVVLHDALGGGATQTLRFDETGKSMAALMSRMEIPTALLTNGVTG</sequence>
<dbReference type="InterPro" id="IPR056362">
    <property type="entry name" value="AtuA-like_ferredoxin_dom"/>
</dbReference>
<dbReference type="EMBL" id="MASW01000024">
    <property type="protein sequence ID" value="PXY16532.1"/>
    <property type="molecule type" value="Genomic_DNA"/>
</dbReference>